<keyword evidence="2" id="KW-1185">Reference proteome</keyword>
<comment type="caution">
    <text evidence="1">The sequence shown here is derived from an EMBL/GenBank/DDBJ whole genome shotgun (WGS) entry which is preliminary data.</text>
</comment>
<dbReference type="Proteomes" id="UP000790377">
    <property type="component" value="Unassembled WGS sequence"/>
</dbReference>
<name>A0ACB8A4E9_9AGAM</name>
<evidence type="ECO:0000313" key="2">
    <source>
        <dbReference type="Proteomes" id="UP000790377"/>
    </source>
</evidence>
<gene>
    <name evidence="1" type="ORF">BJ138DRAFT_1157800</name>
</gene>
<evidence type="ECO:0000313" key="1">
    <source>
        <dbReference type="EMBL" id="KAH7908379.1"/>
    </source>
</evidence>
<reference evidence="1" key="1">
    <citation type="journal article" date="2021" name="New Phytol.">
        <title>Evolutionary innovations through gain and loss of genes in the ectomycorrhizal Boletales.</title>
        <authorList>
            <person name="Wu G."/>
            <person name="Miyauchi S."/>
            <person name="Morin E."/>
            <person name="Kuo A."/>
            <person name="Drula E."/>
            <person name="Varga T."/>
            <person name="Kohler A."/>
            <person name="Feng B."/>
            <person name="Cao Y."/>
            <person name="Lipzen A."/>
            <person name="Daum C."/>
            <person name="Hundley H."/>
            <person name="Pangilinan J."/>
            <person name="Johnson J."/>
            <person name="Barry K."/>
            <person name="LaButti K."/>
            <person name="Ng V."/>
            <person name="Ahrendt S."/>
            <person name="Min B."/>
            <person name="Choi I.G."/>
            <person name="Park H."/>
            <person name="Plett J.M."/>
            <person name="Magnuson J."/>
            <person name="Spatafora J.W."/>
            <person name="Nagy L.G."/>
            <person name="Henrissat B."/>
            <person name="Grigoriev I.V."/>
            <person name="Yang Z.L."/>
            <person name="Xu J."/>
            <person name="Martin F.M."/>
        </authorList>
    </citation>
    <scope>NUCLEOTIDE SEQUENCE</scope>
    <source>
        <strain evidence="1">ATCC 28755</strain>
    </source>
</reference>
<proteinExistence type="predicted"/>
<dbReference type="EMBL" id="MU267826">
    <property type="protein sequence ID" value="KAH7908379.1"/>
    <property type="molecule type" value="Genomic_DNA"/>
</dbReference>
<organism evidence="1 2">
    <name type="scientific">Hygrophoropsis aurantiaca</name>
    <dbReference type="NCBI Taxonomy" id="72124"/>
    <lineage>
        <taxon>Eukaryota</taxon>
        <taxon>Fungi</taxon>
        <taxon>Dikarya</taxon>
        <taxon>Basidiomycota</taxon>
        <taxon>Agaricomycotina</taxon>
        <taxon>Agaricomycetes</taxon>
        <taxon>Agaricomycetidae</taxon>
        <taxon>Boletales</taxon>
        <taxon>Coniophorineae</taxon>
        <taxon>Hygrophoropsidaceae</taxon>
        <taxon>Hygrophoropsis</taxon>
    </lineage>
</organism>
<sequence length="195" mass="22010">MATPSETFPSRADSNEYDYDFPDFPKHEERERVNSASMQRKRLPIPDLRFEQIYLSRIRSCLHIEPRSSSSKEKEKEHDPVIDLASPENQAKAVYAAATHASPLVDSSQEITRIEWGNVAWITVRDQVIMPLLQGMVWGVVSQYYRPFLSFAGDRIRGKMAVKKAPVEGGAVSWLRSCVKKLGLSDLTAGNASRN</sequence>
<protein>
    <submittedName>
        <fullName evidence="1">Uncharacterized protein</fullName>
    </submittedName>
</protein>
<accession>A0ACB8A4E9</accession>